<comment type="caution">
    <text evidence="1">The sequence shown here is derived from an EMBL/GenBank/DDBJ whole genome shotgun (WGS) entry which is preliminary data.</text>
</comment>
<dbReference type="Proteomes" id="UP000635316">
    <property type="component" value="Unassembled WGS sequence"/>
</dbReference>
<gene>
    <name evidence="1" type="ORF">JHL22_10110</name>
</gene>
<organism evidence="1 2">
    <name type="scientific">Advenella mandrilli</name>
    <dbReference type="NCBI Taxonomy" id="2800330"/>
    <lineage>
        <taxon>Bacteria</taxon>
        <taxon>Pseudomonadati</taxon>
        <taxon>Pseudomonadota</taxon>
        <taxon>Betaproteobacteria</taxon>
        <taxon>Burkholderiales</taxon>
        <taxon>Alcaligenaceae</taxon>
    </lineage>
</organism>
<evidence type="ECO:0000313" key="2">
    <source>
        <dbReference type="Proteomes" id="UP000635316"/>
    </source>
</evidence>
<dbReference type="RefSeq" id="WP_200236738.1">
    <property type="nucleotide sequence ID" value="NZ_JAENGP010000010.1"/>
</dbReference>
<name>A0ABS1EF59_9BURK</name>
<proteinExistence type="predicted"/>
<sequence>MLAMGGLLMGCTSKAPSDKDVEVALKQLWAGNSWEFSSNFDVTNFDRLNGWKDGEDYWVEVTYKVKARQPYYAIVADCVEPTVAEYNDTTMGQITMGLSAMMKGFQGTEALDEYKEYLKTNPEPAKMELARSKYEAQYVNIAFLDCVNYLAEKSSVFHKDLKTGDTLDYNLKLRFKQTEQGWKNL</sequence>
<dbReference type="EMBL" id="JAENGP010000010">
    <property type="protein sequence ID" value="MBK1781574.1"/>
    <property type="molecule type" value="Genomic_DNA"/>
</dbReference>
<reference evidence="1 2" key="1">
    <citation type="submission" date="2020-12" db="EMBL/GenBank/DDBJ databases">
        <authorList>
            <person name="Lu T."/>
            <person name="Wang Q."/>
            <person name="Han X."/>
        </authorList>
    </citation>
    <scope>NUCLEOTIDE SEQUENCE [LARGE SCALE GENOMIC DNA]</scope>
    <source>
        <strain evidence="1 2">WQ 585</strain>
    </source>
</reference>
<accession>A0ABS1EF59</accession>
<evidence type="ECO:0000313" key="1">
    <source>
        <dbReference type="EMBL" id="MBK1781574.1"/>
    </source>
</evidence>
<protein>
    <recommendedName>
        <fullName evidence="3">Lipoprotein</fullName>
    </recommendedName>
</protein>
<evidence type="ECO:0008006" key="3">
    <source>
        <dbReference type="Google" id="ProtNLM"/>
    </source>
</evidence>
<keyword evidence="2" id="KW-1185">Reference proteome</keyword>